<dbReference type="InterPro" id="IPR050523">
    <property type="entry name" value="AKR_Detox_Biosynth"/>
</dbReference>
<dbReference type="Pfam" id="PF00248">
    <property type="entry name" value="Aldo_ket_red"/>
    <property type="match status" value="1"/>
</dbReference>
<comment type="caution">
    <text evidence="3">The sequence shown here is derived from an EMBL/GenBank/DDBJ whole genome shotgun (WGS) entry which is preliminary data.</text>
</comment>
<dbReference type="InterPro" id="IPR023210">
    <property type="entry name" value="NADP_OxRdtase_dom"/>
</dbReference>
<protein>
    <recommendedName>
        <fullName evidence="2">NADP-dependent oxidoreductase domain-containing protein</fullName>
    </recommendedName>
</protein>
<dbReference type="EMBL" id="LJIW01000002">
    <property type="protein sequence ID" value="PNG90063.1"/>
    <property type="molecule type" value="Genomic_DNA"/>
</dbReference>
<dbReference type="CDD" id="cd19080">
    <property type="entry name" value="AKR_AKR9A_9B"/>
    <property type="match status" value="1"/>
</dbReference>
<accession>A0A2J7YPW6</accession>
<evidence type="ECO:0000313" key="4">
    <source>
        <dbReference type="Proteomes" id="UP000236520"/>
    </source>
</evidence>
<proteinExistence type="predicted"/>
<keyword evidence="4" id="KW-1185">Reference proteome</keyword>
<evidence type="ECO:0000313" key="3">
    <source>
        <dbReference type="EMBL" id="PNG90063.1"/>
    </source>
</evidence>
<keyword evidence="1" id="KW-0560">Oxidoreductase</keyword>
<reference evidence="3 4" key="1">
    <citation type="submission" date="2015-09" db="EMBL/GenBank/DDBJ databases">
        <title>Genome sequence, genome mining and natural product profiling of a biocontrol bacterium Streptomyces malaysiensis F913.</title>
        <authorList>
            <person name="Xu Y."/>
            <person name="Wei J."/>
            <person name="Xie J."/>
            <person name="Li T."/>
            <person name="Zhou Z."/>
        </authorList>
    </citation>
    <scope>NUCLEOTIDE SEQUENCE [LARGE SCALE GENOMIC DNA]</scope>
    <source>
        <strain evidence="3 4">F913</strain>
    </source>
</reference>
<gene>
    <name evidence="3" type="ORF">SMF913_25528</name>
</gene>
<feature type="domain" description="NADP-dependent oxidoreductase" evidence="2">
    <location>
        <begin position="18"/>
        <end position="313"/>
    </location>
</feature>
<dbReference type="SUPFAM" id="SSF51430">
    <property type="entry name" value="NAD(P)-linked oxidoreductase"/>
    <property type="match status" value="1"/>
</dbReference>
<evidence type="ECO:0000256" key="1">
    <source>
        <dbReference type="ARBA" id="ARBA00023002"/>
    </source>
</evidence>
<name>A0A2J7YPW6_STRMQ</name>
<dbReference type="RefSeq" id="WP_102935962.1">
    <property type="nucleotide sequence ID" value="NZ_LJIW01000002.1"/>
</dbReference>
<dbReference type="PANTHER" id="PTHR43364">
    <property type="entry name" value="NADH-SPECIFIC METHYLGLYOXAL REDUCTASE-RELATED"/>
    <property type="match status" value="1"/>
</dbReference>
<dbReference type="GO" id="GO:0005829">
    <property type="term" value="C:cytosol"/>
    <property type="evidence" value="ECO:0007669"/>
    <property type="project" value="TreeGrafter"/>
</dbReference>
<dbReference type="GO" id="GO:0016491">
    <property type="term" value="F:oxidoreductase activity"/>
    <property type="evidence" value="ECO:0007669"/>
    <property type="project" value="UniProtKB-KW"/>
</dbReference>
<evidence type="ECO:0000259" key="2">
    <source>
        <dbReference type="Pfam" id="PF00248"/>
    </source>
</evidence>
<dbReference type="InterPro" id="IPR036812">
    <property type="entry name" value="NAD(P)_OxRdtase_dom_sf"/>
</dbReference>
<dbReference type="AlphaFoldDB" id="A0A2J7YPW6"/>
<organism evidence="3 4">
    <name type="scientific">Streptomyces malaysiensis</name>
    <dbReference type="NCBI Taxonomy" id="92644"/>
    <lineage>
        <taxon>Bacteria</taxon>
        <taxon>Bacillati</taxon>
        <taxon>Actinomycetota</taxon>
        <taxon>Actinomycetes</taxon>
        <taxon>Kitasatosporales</taxon>
        <taxon>Streptomycetaceae</taxon>
        <taxon>Streptomyces</taxon>
        <taxon>Streptomyces violaceusniger group</taxon>
    </lineage>
</organism>
<dbReference type="PANTHER" id="PTHR43364:SF4">
    <property type="entry name" value="NAD(P)-LINKED OXIDOREDUCTASE SUPERFAMILY PROTEIN"/>
    <property type="match status" value="1"/>
</dbReference>
<dbReference type="FunFam" id="3.20.20.100:FF:000004">
    <property type="entry name" value="Oxidoreductase, aldo/keto reductase"/>
    <property type="match status" value="1"/>
</dbReference>
<dbReference type="Proteomes" id="UP000236520">
    <property type="component" value="Unassembled WGS sequence"/>
</dbReference>
<sequence length="357" mass="38797">MPLDSYVTLPRCGLRVSPLTLGTMTFGDDAGWGTGEEESTAILANYLELGGNSVDTANIYTNGHSEKIIGDFFAGRNALRDRTVIGTKFFGNLHLGDPNGGGTGRKALHRQLEESLRRLRMDYVDILWIHNWDQGTPVEETLRALDDLVSAGKIRYVGFSDLPAWKAAEAQTIALLRGWSPAVALQIEYSLIERTGEGELLPFARSAGLAVMPWSPLRRGVLSGKYTRDNRDRPRDDGLPAPDDRELDIVETLLRVAAETGATPAATALAWVASRPGVSSTIIGARRPSQFEDNIAALDVQLTDDQFAALDRASAPSLNFPAENNTMLAPMLQYAGATVDGQDHVPFPQLTASSTRY</sequence>
<dbReference type="Gene3D" id="3.20.20.100">
    <property type="entry name" value="NADP-dependent oxidoreductase domain"/>
    <property type="match status" value="1"/>
</dbReference>